<dbReference type="AlphaFoldDB" id="A0A158E4H5"/>
<keyword evidence="4" id="KW-0808">Transferase</keyword>
<dbReference type="PANTHER" id="PTHR42684">
    <property type="entry name" value="ADENOSYLMETHIONINE-8-AMINO-7-OXONONANOATE AMINOTRANSFERASE"/>
    <property type="match status" value="1"/>
</dbReference>
<dbReference type="EMBL" id="FCOE02000069">
    <property type="protein sequence ID" value="SAL01738.1"/>
    <property type="molecule type" value="Genomic_DNA"/>
</dbReference>
<evidence type="ECO:0000256" key="2">
    <source>
        <dbReference type="ARBA" id="ARBA00008954"/>
    </source>
</evidence>
<dbReference type="NCBIfam" id="NF005682">
    <property type="entry name" value="PRK07480.1"/>
    <property type="match status" value="1"/>
</dbReference>
<organism evidence="7 8">
    <name type="scientific">Caballeronia pedi</name>
    <dbReference type="NCBI Taxonomy" id="1777141"/>
    <lineage>
        <taxon>Bacteria</taxon>
        <taxon>Pseudomonadati</taxon>
        <taxon>Pseudomonadota</taxon>
        <taxon>Betaproteobacteria</taxon>
        <taxon>Burkholderiales</taxon>
        <taxon>Burkholderiaceae</taxon>
        <taxon>Caballeronia</taxon>
    </lineage>
</organism>
<dbReference type="CDD" id="cd00610">
    <property type="entry name" value="OAT_like"/>
    <property type="match status" value="1"/>
</dbReference>
<protein>
    <submittedName>
        <fullName evidence="7">Aminotransferase</fullName>
    </submittedName>
</protein>
<dbReference type="FunFam" id="3.40.640.10:FF:000014">
    <property type="entry name" value="Adenosylmethionine-8-amino-7-oxononanoate aminotransferase, probable"/>
    <property type="match status" value="1"/>
</dbReference>
<dbReference type="GO" id="GO:0030170">
    <property type="term" value="F:pyridoxal phosphate binding"/>
    <property type="evidence" value="ECO:0007669"/>
    <property type="project" value="InterPro"/>
</dbReference>
<evidence type="ECO:0000256" key="5">
    <source>
        <dbReference type="ARBA" id="ARBA00022898"/>
    </source>
</evidence>
<dbReference type="InterPro" id="IPR015421">
    <property type="entry name" value="PyrdxlP-dep_Trfase_major"/>
</dbReference>
<evidence type="ECO:0000313" key="8">
    <source>
        <dbReference type="Proteomes" id="UP000054911"/>
    </source>
</evidence>
<dbReference type="Proteomes" id="UP000054911">
    <property type="component" value="Unassembled WGS sequence"/>
</dbReference>
<dbReference type="RefSeq" id="WP_061180354.1">
    <property type="nucleotide sequence ID" value="NZ_FCOE02000069.1"/>
</dbReference>
<dbReference type="InterPro" id="IPR015424">
    <property type="entry name" value="PyrdxlP-dep_Trfase"/>
</dbReference>
<dbReference type="Gene3D" id="3.90.1150.10">
    <property type="entry name" value="Aspartate Aminotransferase, domain 1"/>
    <property type="match status" value="1"/>
</dbReference>
<comment type="similarity">
    <text evidence="2 6">Belongs to the class-III pyridoxal-phosphate-dependent aminotransferase family.</text>
</comment>
<dbReference type="OrthoDB" id="3398487at2"/>
<accession>A0A158E4H5</accession>
<evidence type="ECO:0000256" key="4">
    <source>
        <dbReference type="ARBA" id="ARBA00022679"/>
    </source>
</evidence>
<sequence>MKAESNSVLSQQDAQYHLHGFTNAEKNRDEGAKVMSRGEGIYVFDEKGNKHIEALSGLWSVAVGFSEQRLIDAATRQMSVLPFYHTFVQRSHKPLIELAAKLVEMAPVPMSKAYFTNSGSEANDTAIKLVWYRANALGQPQKKKIITRNRAYHGVTLGSGSLTGMPHVHGGFDLPLPGFHHLTAPHFYREGRPGETEEAFSTRLAEELDAFIIRENPDTIGAMFAEPLIGAGGVIVPPAGYWEKTQAVLSKYDILLVADEVICGFGRTGRMFGSQYFGIRPDMMVLSKQLSSSYLPISALLINEKVYAPVAEESNRRGTFGHGLTAGGHPTAAAVALENIAIIEERGLVERAQLLGERMHSRLSILRKHPLVGEVRGVGLIAAIELVASKEDKAPYEAPGTLGMMAAEALAQRNVITRNIGDAIALCPPLIITDEELDDLLSRVEAAIDDVARRVNLV</sequence>
<gene>
    <name evidence="7" type="ORF">AWB80_08192</name>
</gene>
<dbReference type="PROSITE" id="PS00600">
    <property type="entry name" value="AA_TRANSFER_CLASS_3"/>
    <property type="match status" value="1"/>
</dbReference>
<dbReference type="NCBIfam" id="NF004767">
    <property type="entry name" value="PRK06105.1"/>
    <property type="match status" value="1"/>
</dbReference>
<name>A0A158E4H5_9BURK</name>
<dbReference type="Gene3D" id="3.40.640.10">
    <property type="entry name" value="Type I PLP-dependent aspartate aminotransferase-like (Major domain)"/>
    <property type="match status" value="1"/>
</dbReference>
<evidence type="ECO:0000313" key="7">
    <source>
        <dbReference type="EMBL" id="SAL01738.1"/>
    </source>
</evidence>
<dbReference type="GO" id="GO:0004015">
    <property type="term" value="F:adenosylmethionine-8-amino-7-oxononanoate transaminase activity"/>
    <property type="evidence" value="ECO:0007669"/>
    <property type="project" value="TreeGrafter"/>
</dbReference>
<dbReference type="PIRSF" id="PIRSF000521">
    <property type="entry name" value="Transaminase_4ab_Lys_Orn"/>
    <property type="match status" value="1"/>
</dbReference>
<reference evidence="7" key="1">
    <citation type="submission" date="2016-01" db="EMBL/GenBank/DDBJ databases">
        <authorList>
            <person name="Peeters C."/>
        </authorList>
    </citation>
    <scope>NUCLEOTIDE SEQUENCE [LARGE SCALE GENOMIC DNA]</scope>
    <source>
        <strain evidence="7">LMG 29323</strain>
    </source>
</reference>
<evidence type="ECO:0000256" key="6">
    <source>
        <dbReference type="RuleBase" id="RU003560"/>
    </source>
</evidence>
<dbReference type="PANTHER" id="PTHR42684:SF3">
    <property type="entry name" value="ADENOSYLMETHIONINE-8-AMINO-7-OXONONANOATE AMINOTRANSFERASE"/>
    <property type="match status" value="1"/>
</dbReference>
<comment type="cofactor">
    <cofactor evidence="1">
        <name>pyridoxal 5'-phosphate</name>
        <dbReference type="ChEBI" id="CHEBI:597326"/>
    </cofactor>
</comment>
<dbReference type="GO" id="GO:0009448">
    <property type="term" value="P:gamma-aminobutyric acid metabolic process"/>
    <property type="evidence" value="ECO:0007669"/>
    <property type="project" value="TreeGrafter"/>
</dbReference>
<dbReference type="InterPro" id="IPR015422">
    <property type="entry name" value="PyrdxlP-dep_Trfase_small"/>
</dbReference>
<dbReference type="Pfam" id="PF00202">
    <property type="entry name" value="Aminotran_3"/>
    <property type="match status" value="1"/>
</dbReference>
<keyword evidence="8" id="KW-1185">Reference proteome</keyword>
<dbReference type="InterPro" id="IPR049704">
    <property type="entry name" value="Aminotrans_3_PPA_site"/>
</dbReference>
<dbReference type="GO" id="GO:0009102">
    <property type="term" value="P:biotin biosynthetic process"/>
    <property type="evidence" value="ECO:0007669"/>
    <property type="project" value="TreeGrafter"/>
</dbReference>
<evidence type="ECO:0000256" key="3">
    <source>
        <dbReference type="ARBA" id="ARBA00022576"/>
    </source>
</evidence>
<keyword evidence="5 6" id="KW-0663">Pyridoxal phosphate</keyword>
<dbReference type="SUPFAM" id="SSF53383">
    <property type="entry name" value="PLP-dependent transferases"/>
    <property type="match status" value="1"/>
</dbReference>
<dbReference type="STRING" id="1777141.AWB80_08192"/>
<keyword evidence="3 7" id="KW-0032">Aminotransferase</keyword>
<dbReference type="InterPro" id="IPR005814">
    <property type="entry name" value="Aminotrans_3"/>
</dbReference>
<proteinExistence type="inferred from homology"/>
<evidence type="ECO:0000256" key="1">
    <source>
        <dbReference type="ARBA" id="ARBA00001933"/>
    </source>
</evidence>
<comment type="caution">
    <text evidence="7">The sequence shown here is derived from an EMBL/GenBank/DDBJ whole genome shotgun (WGS) entry which is preliminary data.</text>
</comment>